<feature type="compositionally biased region" description="Basic and acidic residues" evidence="1">
    <location>
        <begin position="1"/>
        <end position="13"/>
    </location>
</feature>
<dbReference type="AlphaFoldDB" id="A0A240CCD6"/>
<protein>
    <submittedName>
        <fullName evidence="2">Uncharacterized protein</fullName>
    </submittedName>
</protein>
<proteinExistence type="predicted"/>
<dbReference type="GeneID" id="75030040"/>
<name>A0A240CCD6_SERFI</name>
<dbReference type="Proteomes" id="UP000215134">
    <property type="component" value="Chromosome 1"/>
</dbReference>
<evidence type="ECO:0000313" key="2">
    <source>
        <dbReference type="EMBL" id="SNW04708.1"/>
    </source>
</evidence>
<accession>A0A240CCD6</accession>
<dbReference type="RefSeq" id="WP_165283077.1">
    <property type="nucleotide sequence ID" value="NZ_CABITV010000012.1"/>
</dbReference>
<evidence type="ECO:0000313" key="3">
    <source>
        <dbReference type="Proteomes" id="UP000215134"/>
    </source>
</evidence>
<gene>
    <name evidence="2" type="ORF">SAMEA4384070_03971</name>
</gene>
<feature type="region of interest" description="Disordered" evidence="1">
    <location>
        <begin position="1"/>
        <end position="27"/>
    </location>
</feature>
<evidence type="ECO:0000256" key="1">
    <source>
        <dbReference type="SAM" id="MobiDB-lite"/>
    </source>
</evidence>
<organism evidence="2 3">
    <name type="scientific">Serratia ficaria</name>
    <dbReference type="NCBI Taxonomy" id="61651"/>
    <lineage>
        <taxon>Bacteria</taxon>
        <taxon>Pseudomonadati</taxon>
        <taxon>Pseudomonadota</taxon>
        <taxon>Gammaproteobacteria</taxon>
        <taxon>Enterobacterales</taxon>
        <taxon>Yersiniaceae</taxon>
        <taxon>Serratia</taxon>
    </lineage>
</organism>
<dbReference type="KEGG" id="sfj:SAMEA4384070_3971"/>
<sequence length="51" mass="6001">MDKKQVKDREEVPRCTPPKIPPSWQLSSAQRAFIEDLWQDERSPLPEDPQP</sequence>
<reference evidence="2 3" key="1">
    <citation type="submission" date="2017-06" db="EMBL/GenBank/DDBJ databases">
        <authorList>
            <consortium name="Pathogen Informatics"/>
        </authorList>
    </citation>
    <scope>NUCLEOTIDE SEQUENCE [LARGE SCALE GENOMIC DNA]</scope>
    <source>
        <strain evidence="2 3">NCTC12148</strain>
    </source>
</reference>
<dbReference type="EMBL" id="LT906479">
    <property type="protein sequence ID" value="SNW04708.1"/>
    <property type="molecule type" value="Genomic_DNA"/>
</dbReference>
<keyword evidence="3" id="KW-1185">Reference proteome</keyword>